<feature type="compositionally biased region" description="Polar residues" evidence="1">
    <location>
        <begin position="232"/>
        <end position="245"/>
    </location>
</feature>
<dbReference type="VEuPathDB" id="TriTrypDB:ECC02_009384"/>
<feature type="compositionally biased region" description="Basic and acidic residues" evidence="1">
    <location>
        <begin position="325"/>
        <end position="334"/>
    </location>
</feature>
<dbReference type="VEuPathDB" id="TriTrypDB:BCY84_04630"/>
<feature type="signal peptide" evidence="2">
    <location>
        <begin position="1"/>
        <end position="24"/>
    </location>
</feature>
<evidence type="ECO:0000313" key="4">
    <source>
        <dbReference type="Proteomes" id="UP000246078"/>
    </source>
</evidence>
<dbReference type="Proteomes" id="UP000246078">
    <property type="component" value="Unassembled WGS sequence"/>
</dbReference>
<comment type="caution">
    <text evidence="3">The sequence shown here is derived from an EMBL/GenBank/DDBJ whole genome shotgun (WGS) entry which is preliminary data.</text>
</comment>
<feature type="compositionally biased region" description="Basic and acidic residues" evidence="1">
    <location>
        <begin position="249"/>
        <end position="258"/>
    </location>
</feature>
<feature type="compositionally biased region" description="Polar residues" evidence="1">
    <location>
        <begin position="272"/>
        <end position="284"/>
    </location>
</feature>
<feature type="compositionally biased region" description="Basic and acidic residues" evidence="1">
    <location>
        <begin position="110"/>
        <end position="127"/>
    </location>
</feature>
<feature type="compositionally biased region" description="Low complexity" evidence="1">
    <location>
        <begin position="338"/>
        <end position="355"/>
    </location>
</feature>
<feature type="chain" id="PRO_5016047374" evidence="2">
    <location>
        <begin position="25"/>
        <end position="382"/>
    </location>
</feature>
<evidence type="ECO:0000313" key="3">
    <source>
        <dbReference type="EMBL" id="PWV19961.1"/>
    </source>
</evidence>
<organism evidence="3 4">
    <name type="scientific">Trypanosoma cruzi</name>
    <dbReference type="NCBI Taxonomy" id="5693"/>
    <lineage>
        <taxon>Eukaryota</taxon>
        <taxon>Discoba</taxon>
        <taxon>Euglenozoa</taxon>
        <taxon>Kinetoplastea</taxon>
        <taxon>Metakinetoplastina</taxon>
        <taxon>Trypanosomatida</taxon>
        <taxon>Trypanosomatidae</taxon>
        <taxon>Trypanosoma</taxon>
        <taxon>Schizotrypanum</taxon>
    </lineage>
</organism>
<dbReference type="EMBL" id="PRFC01000008">
    <property type="protein sequence ID" value="PWV19961.1"/>
    <property type="molecule type" value="Genomic_DNA"/>
</dbReference>
<dbReference type="VEuPathDB" id="TriTrypDB:TcCLB.507959.210"/>
<feature type="compositionally biased region" description="Polar residues" evidence="1">
    <location>
        <begin position="132"/>
        <end position="150"/>
    </location>
</feature>
<name>A0A2V2XGM6_TRYCR</name>
<accession>A0A2V2XGM6</accession>
<keyword evidence="2" id="KW-0732">Signal</keyword>
<sequence>MAMMMTGRVLLVCALCVLWCGAGGGCTEGGETPVESKLGNTASGAEVLQAKPETAESGIPGTQPQVPIDNEEAKRLIGEGSLEGSEDNVVADTEDLSEDDEGGEEEGNEETQRKKLNGRQEEHEEKGPASGLDTSNGSSIESQLQTLQTNSSTGSSPPSSSLKAIPDPTQTGIKENGVSVTNPPTGEETLKEDTRDNVPHGGLAKLTLPPPPEHSAAASGIFAEYKKDEGQQDANLHSTATTVQDSQDDTTKNTKKETIPTAIKTDTETTQHNDSSPAELTAPQSDAGVESTPSTNYSRHSSTEDAARLSETNDAEDALGSTENADSKIAETEKAPLATANTTDTTNTQNGDGSTAASHTTSPLLLLLLVVACAAAAAVVAA</sequence>
<evidence type="ECO:0000256" key="2">
    <source>
        <dbReference type="SAM" id="SignalP"/>
    </source>
</evidence>
<evidence type="ECO:0000256" key="1">
    <source>
        <dbReference type="SAM" id="MobiDB-lite"/>
    </source>
</evidence>
<feature type="compositionally biased region" description="Low complexity" evidence="1">
    <location>
        <begin position="151"/>
        <end position="161"/>
    </location>
</feature>
<reference evidence="3 4" key="1">
    <citation type="journal article" date="2018" name="Microb. Genom.">
        <title>Expanding an expanded genome: long-read sequencing of Trypanosoma cruzi.</title>
        <authorList>
            <person name="Berna L."/>
            <person name="Rodriguez M."/>
            <person name="Chiribao M.L."/>
            <person name="Parodi-Talice A."/>
            <person name="Pita S."/>
            <person name="Rijo G."/>
            <person name="Alvarez-Valin F."/>
            <person name="Robello C."/>
        </authorList>
    </citation>
    <scope>NUCLEOTIDE SEQUENCE [LARGE SCALE GENOMIC DNA]</scope>
    <source>
        <strain evidence="3 4">TCC</strain>
    </source>
</reference>
<protein>
    <submittedName>
        <fullName evidence="3">Mucin-associated surface protein (MASP)</fullName>
    </submittedName>
</protein>
<dbReference type="VEuPathDB" id="TriTrypDB:TcYC6_0160050"/>
<feature type="compositionally biased region" description="Polar residues" evidence="1">
    <location>
        <begin position="168"/>
        <end position="184"/>
    </location>
</feature>
<feature type="compositionally biased region" description="Acidic residues" evidence="1">
    <location>
        <begin position="92"/>
        <end position="109"/>
    </location>
</feature>
<dbReference type="VEuPathDB" id="TriTrypDB:TcBrA4_0172260"/>
<proteinExistence type="predicted"/>
<dbReference type="VEuPathDB" id="TriTrypDB:TCSYLVIO_009185"/>
<dbReference type="VEuPathDB" id="TriTrypDB:C3747_8g395"/>
<feature type="region of interest" description="Disordered" evidence="1">
    <location>
        <begin position="76"/>
        <end position="358"/>
    </location>
</feature>
<dbReference type="VEuPathDB" id="TriTrypDB:TcCL_ESM09743"/>
<gene>
    <name evidence="3" type="ORF">C3747_8g395</name>
</gene>
<feature type="compositionally biased region" description="Polar residues" evidence="1">
    <location>
        <begin position="291"/>
        <end position="300"/>
    </location>
</feature>
<dbReference type="VEuPathDB" id="TriTrypDB:C4B63_29g59"/>
<dbReference type="AlphaFoldDB" id="A0A2V2XGM6"/>
<feature type="compositionally biased region" description="Basic and acidic residues" evidence="1">
    <location>
        <begin position="188"/>
        <end position="198"/>
    </location>
</feature>